<keyword evidence="3" id="KW-1185">Reference proteome</keyword>
<dbReference type="Gene3D" id="2.40.50.1020">
    <property type="entry name" value="LytTr DNA-binding domain"/>
    <property type="match status" value="1"/>
</dbReference>
<evidence type="ECO:0000313" key="2">
    <source>
        <dbReference type="EMBL" id="NHN32874.1"/>
    </source>
</evidence>
<dbReference type="EMBL" id="JAAOIW010000010">
    <property type="protein sequence ID" value="NHN32874.1"/>
    <property type="molecule type" value="Genomic_DNA"/>
</dbReference>
<name>A0ABX0JF80_9BACL</name>
<dbReference type="InterPro" id="IPR007492">
    <property type="entry name" value="LytTR_DNA-bd_dom"/>
</dbReference>
<reference evidence="2" key="1">
    <citation type="submission" date="2020-03" db="EMBL/GenBank/DDBJ databases">
        <title>Draft sequencing of Paenibacilllus sp. S3N08.</title>
        <authorList>
            <person name="Kim D.-U."/>
        </authorList>
    </citation>
    <scope>NUCLEOTIDE SEQUENCE</scope>
    <source>
        <strain evidence="2">S3N08</strain>
    </source>
</reference>
<dbReference type="SMART" id="SM00850">
    <property type="entry name" value="LytTR"/>
    <property type="match status" value="1"/>
</dbReference>
<feature type="domain" description="HTH LytTR-type" evidence="1">
    <location>
        <begin position="5"/>
        <end position="108"/>
    </location>
</feature>
<gene>
    <name evidence="2" type="ORF">G9U52_23970</name>
</gene>
<accession>A0ABX0JF80</accession>
<comment type="caution">
    <text evidence="2">The sequence shown here is derived from an EMBL/GenBank/DDBJ whole genome shotgun (WGS) entry which is preliminary data.</text>
</comment>
<proteinExistence type="predicted"/>
<dbReference type="RefSeq" id="WP_166153189.1">
    <property type="nucleotide sequence ID" value="NZ_JAAOIW010000010.1"/>
</dbReference>
<dbReference type="Proteomes" id="UP001165962">
    <property type="component" value="Unassembled WGS sequence"/>
</dbReference>
<evidence type="ECO:0000313" key="3">
    <source>
        <dbReference type="Proteomes" id="UP001165962"/>
    </source>
</evidence>
<protein>
    <submittedName>
        <fullName evidence="2">LytTR family transcriptional regulator</fullName>
    </submittedName>
</protein>
<organism evidence="2 3">
    <name type="scientific">Paenibacillus agricola</name>
    <dbReference type="NCBI Taxonomy" id="2716264"/>
    <lineage>
        <taxon>Bacteria</taxon>
        <taxon>Bacillati</taxon>
        <taxon>Bacillota</taxon>
        <taxon>Bacilli</taxon>
        <taxon>Bacillales</taxon>
        <taxon>Paenibacillaceae</taxon>
        <taxon>Paenibacillus</taxon>
    </lineage>
</organism>
<dbReference type="Pfam" id="PF04397">
    <property type="entry name" value="LytTR"/>
    <property type="match status" value="1"/>
</dbReference>
<evidence type="ECO:0000259" key="1">
    <source>
        <dbReference type="SMART" id="SM00850"/>
    </source>
</evidence>
<sequence>MKVPCQDIVVDVEDIIYIELVYVKGNTKIVVHTIHDKHFCKISASLDAIEILFSSFGFVKSDSCNLVNLNKINYIEKTAYSIQVFFHGSSKTASCSRSGYAKVKSMLPLS</sequence>